<dbReference type="PROSITE" id="PS51257">
    <property type="entry name" value="PROKAR_LIPOPROTEIN"/>
    <property type="match status" value="1"/>
</dbReference>
<comment type="caution">
    <text evidence="2">The sequence shown here is derived from an EMBL/GenBank/DDBJ whole genome shotgun (WGS) entry which is preliminary data.</text>
</comment>
<evidence type="ECO:0000256" key="1">
    <source>
        <dbReference type="SAM" id="SignalP"/>
    </source>
</evidence>
<feature type="signal peptide" evidence="1">
    <location>
        <begin position="1"/>
        <end position="23"/>
    </location>
</feature>
<evidence type="ECO:0008006" key="4">
    <source>
        <dbReference type="Google" id="ProtNLM"/>
    </source>
</evidence>
<evidence type="ECO:0000313" key="3">
    <source>
        <dbReference type="Proteomes" id="UP001575105"/>
    </source>
</evidence>
<reference evidence="2 3" key="1">
    <citation type="submission" date="2024-08" db="EMBL/GenBank/DDBJ databases">
        <title>Whole-genome sequencing of halo(alkali)philic microorganisms from hypersaline lakes.</title>
        <authorList>
            <person name="Sorokin D.Y."/>
            <person name="Merkel A.Y."/>
            <person name="Messina E."/>
            <person name="Yakimov M."/>
        </authorList>
    </citation>
    <scope>NUCLEOTIDE SEQUENCE [LARGE SCALE GENOMIC DNA]</scope>
    <source>
        <strain evidence="2 3">AB-hyl4</strain>
    </source>
</reference>
<gene>
    <name evidence="2" type="ORF">ACERK3_03395</name>
</gene>
<accession>A0ABV4U1B7</accession>
<feature type="chain" id="PRO_5047262618" description="BIG2 domain-containing protein" evidence="1">
    <location>
        <begin position="24"/>
        <end position="123"/>
    </location>
</feature>
<keyword evidence="3" id="KW-1185">Reference proteome</keyword>
<proteinExistence type="predicted"/>
<evidence type="ECO:0000313" key="2">
    <source>
        <dbReference type="EMBL" id="MFA9477336.1"/>
    </source>
</evidence>
<dbReference type="RefSeq" id="WP_425344261.1">
    <property type="nucleotide sequence ID" value="NZ_JBGUBD010000002.1"/>
</dbReference>
<organism evidence="2 3">
    <name type="scientific">Natronomicrosphaera hydrolytica</name>
    <dbReference type="NCBI Taxonomy" id="3242702"/>
    <lineage>
        <taxon>Bacteria</taxon>
        <taxon>Pseudomonadati</taxon>
        <taxon>Planctomycetota</taxon>
        <taxon>Phycisphaerae</taxon>
        <taxon>Phycisphaerales</taxon>
        <taxon>Phycisphaeraceae</taxon>
        <taxon>Natronomicrosphaera</taxon>
    </lineage>
</organism>
<sequence>MMRSKRMRIGGMFSLVAAIAMLGACEQGPTAMDAQEPTVSLSASDTNILVGETTTVMAQTANLLGRDVEIDWSTSVGEIEPTEEGRMARFTSDQAGTAVVTAELQSDGRVIRDQINIVVNPID</sequence>
<name>A0ABV4U1B7_9BACT</name>
<keyword evidence="1" id="KW-0732">Signal</keyword>
<protein>
    <recommendedName>
        <fullName evidence="4">BIG2 domain-containing protein</fullName>
    </recommendedName>
</protein>
<dbReference type="Proteomes" id="UP001575105">
    <property type="component" value="Unassembled WGS sequence"/>
</dbReference>
<dbReference type="EMBL" id="JBGUBD010000002">
    <property type="protein sequence ID" value="MFA9477336.1"/>
    <property type="molecule type" value="Genomic_DNA"/>
</dbReference>